<comment type="caution">
    <text evidence="3">The sequence shown here is derived from an EMBL/GenBank/DDBJ whole genome shotgun (WGS) entry which is preliminary data.</text>
</comment>
<dbReference type="RefSeq" id="WP_106543802.1">
    <property type="nucleotide sequence ID" value="NZ_BLAU01000001.1"/>
</dbReference>
<evidence type="ECO:0000313" key="5">
    <source>
        <dbReference type="Proteomes" id="UP000396862"/>
    </source>
</evidence>
<dbReference type="PROSITE" id="PS51257">
    <property type="entry name" value="PROKAR_LIPOPROTEIN"/>
    <property type="match status" value="1"/>
</dbReference>
<evidence type="ECO:0008006" key="6">
    <source>
        <dbReference type="Google" id="ProtNLM"/>
    </source>
</evidence>
<dbReference type="EMBL" id="BLAU01000001">
    <property type="protein sequence ID" value="GET22718.1"/>
    <property type="molecule type" value="Genomic_DNA"/>
</dbReference>
<dbReference type="Proteomes" id="UP000240621">
    <property type="component" value="Unassembled WGS sequence"/>
</dbReference>
<dbReference type="OrthoDB" id="9895999at2"/>
<feature type="chain" id="PRO_5015192714" description="Prealbumin-like fold domain-containing protein" evidence="1">
    <location>
        <begin position="26"/>
        <end position="118"/>
    </location>
</feature>
<keyword evidence="5" id="KW-1185">Reference proteome</keyword>
<dbReference type="EMBL" id="PYGC01000015">
    <property type="protein sequence ID" value="PSK80505.1"/>
    <property type="molecule type" value="Genomic_DNA"/>
</dbReference>
<evidence type="ECO:0000313" key="2">
    <source>
        <dbReference type="EMBL" id="GET22718.1"/>
    </source>
</evidence>
<gene>
    <name evidence="3" type="ORF">CLV93_11535</name>
    <name evidence="2" type="ORF">JCM18694_29640</name>
</gene>
<evidence type="ECO:0000313" key="3">
    <source>
        <dbReference type="EMBL" id="PSK80505.1"/>
    </source>
</evidence>
<protein>
    <recommendedName>
        <fullName evidence="6">Prealbumin-like fold domain-containing protein</fullName>
    </recommendedName>
</protein>
<dbReference type="Proteomes" id="UP000396862">
    <property type="component" value="Unassembled WGS sequence"/>
</dbReference>
<name>A0A2P8C6C6_9BACT</name>
<evidence type="ECO:0000313" key="4">
    <source>
        <dbReference type="Proteomes" id="UP000240621"/>
    </source>
</evidence>
<evidence type="ECO:0000256" key="1">
    <source>
        <dbReference type="SAM" id="SignalP"/>
    </source>
</evidence>
<feature type="signal peptide" evidence="1">
    <location>
        <begin position="1"/>
        <end position="25"/>
    </location>
</feature>
<reference evidence="3 4" key="1">
    <citation type="submission" date="2018-03" db="EMBL/GenBank/DDBJ databases">
        <title>Genomic Encyclopedia of Archaeal and Bacterial Type Strains, Phase II (KMG-II): from individual species to whole genera.</title>
        <authorList>
            <person name="Goeker M."/>
        </authorList>
    </citation>
    <scope>NUCLEOTIDE SEQUENCE [LARGE SCALE GENOMIC DNA]</scope>
    <source>
        <strain evidence="3 4">DSM 27267</strain>
    </source>
</reference>
<sequence>MTNKRTFKMMLLFVAILATFSSCQKDEVSLRTGTLKATFTVGTGVLPGFDYTIYLADNTSTELAGLDASMDQGVLTVKNLNPGNYYLEYRYKVGDTYRSGKVLFQIHSGQTTEISKQI</sequence>
<keyword evidence="1" id="KW-0732">Signal</keyword>
<accession>A0A2P8C6C6</accession>
<proteinExistence type="predicted"/>
<dbReference type="AlphaFoldDB" id="A0A2P8C6C6"/>
<organism evidence="3 4">
    <name type="scientific">Prolixibacter denitrificans</name>
    <dbReference type="NCBI Taxonomy" id="1541063"/>
    <lineage>
        <taxon>Bacteria</taxon>
        <taxon>Pseudomonadati</taxon>
        <taxon>Bacteroidota</taxon>
        <taxon>Bacteroidia</taxon>
        <taxon>Marinilabiliales</taxon>
        <taxon>Prolixibacteraceae</taxon>
        <taxon>Prolixibacter</taxon>
    </lineage>
</organism>
<reference evidence="2 5" key="2">
    <citation type="submission" date="2019-10" db="EMBL/GenBank/DDBJ databases">
        <title>Prolixibacter strains distinguished by the presence of nitrate reductase genes were adept at nitrate-dependent anaerobic corrosion of metallic iron and carbon steel.</title>
        <authorList>
            <person name="Iino T."/>
            <person name="Shono N."/>
            <person name="Ito K."/>
            <person name="Nakamura R."/>
            <person name="Sueoka K."/>
            <person name="Harayama S."/>
            <person name="Ohkuma M."/>
        </authorList>
    </citation>
    <scope>NUCLEOTIDE SEQUENCE [LARGE SCALE GENOMIC DNA]</scope>
    <source>
        <strain evidence="2 5">MIC1-1</strain>
    </source>
</reference>